<protein>
    <submittedName>
        <fullName evidence="3">VWA domain-containing protein</fullName>
    </submittedName>
</protein>
<comment type="caution">
    <text evidence="3">The sequence shown here is derived from an EMBL/GenBank/DDBJ whole genome shotgun (WGS) entry which is preliminary data.</text>
</comment>
<dbReference type="EMBL" id="JBJYXY010000001">
    <property type="protein sequence ID" value="MFN2975368.1"/>
    <property type="molecule type" value="Genomic_DNA"/>
</dbReference>
<evidence type="ECO:0000256" key="1">
    <source>
        <dbReference type="SAM" id="SignalP"/>
    </source>
</evidence>
<dbReference type="RefSeq" id="WP_263413104.1">
    <property type="nucleotide sequence ID" value="NZ_BAABBH010000001.1"/>
</dbReference>
<feature type="signal peptide" evidence="1">
    <location>
        <begin position="1"/>
        <end position="20"/>
    </location>
</feature>
<gene>
    <name evidence="3" type="ORF">ACK2TP_06300</name>
</gene>
<dbReference type="InterPro" id="IPR002035">
    <property type="entry name" value="VWF_A"/>
</dbReference>
<evidence type="ECO:0000313" key="4">
    <source>
        <dbReference type="Proteomes" id="UP001634747"/>
    </source>
</evidence>
<dbReference type="Gene3D" id="3.40.50.410">
    <property type="entry name" value="von Willebrand factor, type A domain"/>
    <property type="match status" value="1"/>
</dbReference>
<name>A0ABW9KJH2_9BACT</name>
<dbReference type="SUPFAM" id="SSF53300">
    <property type="entry name" value="vWA-like"/>
    <property type="match status" value="1"/>
</dbReference>
<reference evidence="3 4" key="1">
    <citation type="submission" date="2024-12" db="EMBL/GenBank/DDBJ databases">
        <authorList>
            <person name="Lee Y."/>
        </authorList>
    </citation>
    <scope>NUCLEOTIDE SEQUENCE [LARGE SCALE GENOMIC DNA]</scope>
    <source>
        <strain evidence="3 4">03SUJ4</strain>
    </source>
</reference>
<keyword evidence="1" id="KW-0732">Signal</keyword>
<evidence type="ECO:0000313" key="3">
    <source>
        <dbReference type="EMBL" id="MFN2975368.1"/>
    </source>
</evidence>
<accession>A0ABW9KJH2</accession>
<dbReference type="Proteomes" id="UP001634747">
    <property type="component" value="Unassembled WGS sequence"/>
</dbReference>
<dbReference type="Pfam" id="PF13519">
    <property type="entry name" value="VWA_2"/>
    <property type="match status" value="1"/>
</dbReference>
<dbReference type="InterPro" id="IPR036465">
    <property type="entry name" value="vWFA_dom_sf"/>
</dbReference>
<dbReference type="InterPro" id="IPR017802">
    <property type="entry name" value="VWFA-rel_acidobac-type"/>
</dbReference>
<feature type="chain" id="PRO_5046481824" evidence="1">
    <location>
        <begin position="21"/>
        <end position="326"/>
    </location>
</feature>
<dbReference type="NCBIfam" id="TIGR03436">
    <property type="entry name" value="acidobact_VWFA"/>
    <property type="match status" value="1"/>
</dbReference>
<keyword evidence="4" id="KW-1185">Reference proteome</keyword>
<organism evidence="3 4">
    <name type="scientific">Terriglobus aquaticus</name>
    <dbReference type="NCBI Taxonomy" id="940139"/>
    <lineage>
        <taxon>Bacteria</taxon>
        <taxon>Pseudomonadati</taxon>
        <taxon>Acidobacteriota</taxon>
        <taxon>Terriglobia</taxon>
        <taxon>Terriglobales</taxon>
        <taxon>Acidobacteriaceae</taxon>
        <taxon>Terriglobus</taxon>
    </lineage>
</organism>
<evidence type="ECO:0000259" key="2">
    <source>
        <dbReference type="PROSITE" id="PS50234"/>
    </source>
</evidence>
<proteinExistence type="predicted"/>
<dbReference type="SMART" id="SM00327">
    <property type="entry name" value="VWA"/>
    <property type="match status" value="1"/>
</dbReference>
<sequence length="326" mass="35912">MLRWPVSAVAVVSFAWFALAAPQRAQQAGTATGSTPPAQADVPIYRVETRLINVPVNVTDAHGAAISDLQQSDFTIREDGKLQKIALFERESSTPLSIEMAVDTSGSVLSQMKTEKEAGKQFARDLLREQDEMGLIAFSDESEELVPFTNDPKRIEQGLNRLGKGDDTALYNAIYVASERLSQAKPDAERRRVLVLVTDGGDNPTKREMSYSRAVEQAERAGAAIYPIIIVPILADAGRNVAGEHALIQMANDTGGKYFYVTDREDLKTAFAHLSDALRTQYLLGYYAPRRGHDTSFRRIDVSLTDPAVKAGAHLRYRTGYYADAR</sequence>
<dbReference type="PROSITE" id="PS50234">
    <property type="entry name" value="VWFA"/>
    <property type="match status" value="1"/>
</dbReference>
<feature type="domain" description="VWFA" evidence="2">
    <location>
        <begin position="97"/>
        <end position="278"/>
    </location>
</feature>